<gene>
    <name evidence="1" type="ORF">RHMOL_Rhmol03G0182600</name>
</gene>
<reference evidence="1" key="1">
    <citation type="submission" date="2022-02" db="EMBL/GenBank/DDBJ databases">
        <title>Plant Genome Project.</title>
        <authorList>
            <person name="Zhang R.-G."/>
        </authorList>
    </citation>
    <scope>NUCLEOTIDE SEQUENCE</scope>
    <source>
        <strain evidence="1">AT1</strain>
    </source>
</reference>
<sequence>MLWFFFFDEPIRIGGVSVTDRYVSGIGRYTCDSLVFPSYRPVSVSEGSNTGKWVPRKKRKKLTMVEDLHSAGFELEKRVLRLEGLEEMKMKIKPRNKSDSIVKSKVRFFII</sequence>
<evidence type="ECO:0000313" key="2">
    <source>
        <dbReference type="Proteomes" id="UP001062846"/>
    </source>
</evidence>
<accession>A0ACC0PH23</accession>
<protein>
    <submittedName>
        <fullName evidence="1">Uncharacterized protein</fullName>
    </submittedName>
</protein>
<evidence type="ECO:0000313" key="1">
    <source>
        <dbReference type="EMBL" id="KAI8564449.1"/>
    </source>
</evidence>
<keyword evidence="2" id="KW-1185">Reference proteome</keyword>
<proteinExistence type="predicted"/>
<comment type="caution">
    <text evidence="1">The sequence shown here is derived from an EMBL/GenBank/DDBJ whole genome shotgun (WGS) entry which is preliminary data.</text>
</comment>
<organism evidence="1 2">
    <name type="scientific">Rhododendron molle</name>
    <name type="common">Chinese azalea</name>
    <name type="synonym">Azalea mollis</name>
    <dbReference type="NCBI Taxonomy" id="49168"/>
    <lineage>
        <taxon>Eukaryota</taxon>
        <taxon>Viridiplantae</taxon>
        <taxon>Streptophyta</taxon>
        <taxon>Embryophyta</taxon>
        <taxon>Tracheophyta</taxon>
        <taxon>Spermatophyta</taxon>
        <taxon>Magnoliopsida</taxon>
        <taxon>eudicotyledons</taxon>
        <taxon>Gunneridae</taxon>
        <taxon>Pentapetalae</taxon>
        <taxon>asterids</taxon>
        <taxon>Ericales</taxon>
        <taxon>Ericaceae</taxon>
        <taxon>Ericoideae</taxon>
        <taxon>Rhodoreae</taxon>
        <taxon>Rhododendron</taxon>
    </lineage>
</organism>
<name>A0ACC0PH23_RHOML</name>
<dbReference type="EMBL" id="CM046390">
    <property type="protein sequence ID" value="KAI8564449.1"/>
    <property type="molecule type" value="Genomic_DNA"/>
</dbReference>
<dbReference type="Proteomes" id="UP001062846">
    <property type="component" value="Chromosome 3"/>
</dbReference>